<dbReference type="Proteomes" id="UP000220340">
    <property type="component" value="Unassembled WGS sequence"/>
</dbReference>
<keyword evidence="1" id="KW-0812">Transmembrane</keyword>
<feature type="transmembrane region" description="Helical" evidence="1">
    <location>
        <begin position="12"/>
        <end position="30"/>
    </location>
</feature>
<feature type="transmembrane region" description="Helical" evidence="1">
    <location>
        <begin position="36"/>
        <end position="56"/>
    </location>
</feature>
<organism evidence="2 4">
    <name type="scientific">Mycolicibacterium diernhoferi</name>
    <dbReference type="NCBI Taxonomy" id="1801"/>
    <lineage>
        <taxon>Bacteria</taxon>
        <taxon>Bacillati</taxon>
        <taxon>Actinomycetota</taxon>
        <taxon>Actinomycetes</taxon>
        <taxon>Mycobacteriales</taxon>
        <taxon>Mycobacteriaceae</taxon>
        <taxon>Mycolicibacterium</taxon>
    </lineage>
</organism>
<gene>
    <name evidence="2" type="ORF">BV510_13165</name>
    <name evidence="3" type="ORF">CRI78_17835</name>
</gene>
<reference evidence="2 4" key="1">
    <citation type="submission" date="2016-09" db="EMBL/GenBank/DDBJ databases">
        <title>genome sequences of unsequenced Mycobacteria.</title>
        <authorList>
            <person name="Greninger A.L."/>
            <person name="Jerome K.R."/>
            <person name="Mcnair B."/>
            <person name="Wallis C."/>
            <person name="Fang F."/>
        </authorList>
    </citation>
    <scope>NUCLEOTIDE SEQUENCE [LARGE SCALE GENOMIC DNA]</scope>
    <source>
        <strain evidence="2 4">BM1</strain>
    </source>
</reference>
<evidence type="ECO:0000313" key="3">
    <source>
        <dbReference type="EMBL" id="PEG53054.1"/>
    </source>
</evidence>
<dbReference type="OrthoDB" id="4967011at2"/>
<keyword evidence="1" id="KW-1133">Transmembrane helix</keyword>
<dbReference type="Proteomes" id="UP000191039">
    <property type="component" value="Unassembled WGS sequence"/>
</dbReference>
<dbReference type="AlphaFoldDB" id="A0A1Q4H5Z7"/>
<dbReference type="STRING" id="1801.BRW64_23945"/>
<evidence type="ECO:0000313" key="5">
    <source>
        <dbReference type="Proteomes" id="UP000220340"/>
    </source>
</evidence>
<comment type="caution">
    <text evidence="2">The sequence shown here is derived from an EMBL/GenBank/DDBJ whole genome shotgun (WGS) entry which is preliminary data.</text>
</comment>
<protein>
    <submittedName>
        <fullName evidence="2">Uncharacterized protein</fullName>
    </submittedName>
</protein>
<feature type="transmembrane region" description="Helical" evidence="1">
    <location>
        <begin position="101"/>
        <end position="121"/>
    </location>
</feature>
<accession>A0A1Q4H5Z7</accession>
<evidence type="ECO:0000256" key="1">
    <source>
        <dbReference type="SAM" id="Phobius"/>
    </source>
</evidence>
<sequence>MPAVQPATLGRRVCAVLAAGSAVLHLMMLGHAGNPVLGVLIVAMALVCLYCSYELWRAGSLRTWCVVAVMNLAMIGAHWSLPQHRHGAVNLQADPVSALMGVATTVSLAEAVIAAAVLVVATRRRAARLF</sequence>
<evidence type="ECO:0000313" key="2">
    <source>
        <dbReference type="EMBL" id="OPE53891.1"/>
    </source>
</evidence>
<evidence type="ECO:0000313" key="4">
    <source>
        <dbReference type="Proteomes" id="UP000191039"/>
    </source>
</evidence>
<keyword evidence="5" id="KW-1185">Reference proteome</keyword>
<dbReference type="RefSeq" id="WP_073858966.1">
    <property type="nucleotide sequence ID" value="NZ_BAAATC010000008.1"/>
</dbReference>
<dbReference type="EMBL" id="PDCR01000023">
    <property type="protein sequence ID" value="PEG53054.1"/>
    <property type="molecule type" value="Genomic_DNA"/>
</dbReference>
<feature type="transmembrane region" description="Helical" evidence="1">
    <location>
        <begin position="63"/>
        <end position="81"/>
    </location>
</feature>
<dbReference type="EMBL" id="MIJD01000122">
    <property type="protein sequence ID" value="OPE53891.1"/>
    <property type="molecule type" value="Genomic_DNA"/>
</dbReference>
<name>A0A1Q4H5Z7_9MYCO</name>
<keyword evidence="1" id="KW-0472">Membrane</keyword>
<reference evidence="3 5" key="2">
    <citation type="submission" date="2017-10" db="EMBL/GenBank/DDBJ databases">
        <title>The new phylogeny of genus Mycobacterium.</title>
        <authorList>
            <person name="Tortoli E."/>
            <person name="Trovato A."/>
            <person name="Cirillo D.M."/>
        </authorList>
    </citation>
    <scope>NUCLEOTIDE SEQUENCE [LARGE SCALE GENOMIC DNA]</scope>
    <source>
        <strain evidence="3 5">IP141170001</strain>
    </source>
</reference>
<proteinExistence type="predicted"/>